<name>A0ABW2SF55_9BURK</name>
<organism evidence="1 2">
    <name type="scientific">Hydrogenophaga defluvii</name>
    <dbReference type="NCBI Taxonomy" id="249410"/>
    <lineage>
        <taxon>Bacteria</taxon>
        <taxon>Pseudomonadati</taxon>
        <taxon>Pseudomonadota</taxon>
        <taxon>Betaproteobacteria</taxon>
        <taxon>Burkholderiales</taxon>
        <taxon>Comamonadaceae</taxon>
        <taxon>Hydrogenophaga</taxon>
    </lineage>
</organism>
<sequence>MNPNEQRALLNILVQAAMSDGTKADSERQFIRDLSQQLDGTAGAQHLAQAVQDALLKRVTLENATQTLTDPSHRQLAYEWAVAVCDADGVASTAEKAFLSQLRAQLGLGGQADVEAAEAQTHAAAAAYADVATPANVEPAPPAPAAVDQAALDKMVLNYAILNGALELLPQSWASMAIIPLQIKMVYRIGAAHGVALDQGHIREFIATAGVGLTSQYIEQFGRKLLGGLIGKAAGRMLGGIAGQATGMAFSFATTYALGQLAQRYYAGGRVMSTDLLRQTYQGLLGPAKDLQQRHLPDIQNRARTLDAGEVMRLVKG</sequence>
<evidence type="ECO:0000313" key="1">
    <source>
        <dbReference type="EMBL" id="MFC7461602.1"/>
    </source>
</evidence>
<dbReference type="Pfam" id="PF04391">
    <property type="entry name" value="DUF533"/>
    <property type="match status" value="1"/>
</dbReference>
<protein>
    <submittedName>
        <fullName evidence="1">DUF533 domain-containing protein</fullName>
    </submittedName>
</protein>
<comment type="caution">
    <text evidence="1">The sequence shown here is derived from an EMBL/GenBank/DDBJ whole genome shotgun (WGS) entry which is preliminary data.</text>
</comment>
<dbReference type="CDD" id="cd07177">
    <property type="entry name" value="terB_like"/>
    <property type="match status" value="1"/>
</dbReference>
<dbReference type="EMBL" id="JBHTBZ010000043">
    <property type="protein sequence ID" value="MFC7461602.1"/>
    <property type="molecule type" value="Genomic_DNA"/>
</dbReference>
<keyword evidence="2" id="KW-1185">Reference proteome</keyword>
<accession>A0ABW2SF55</accession>
<dbReference type="InterPro" id="IPR007486">
    <property type="entry name" value="YebE"/>
</dbReference>
<dbReference type="InterPro" id="IPR029024">
    <property type="entry name" value="TerB-like"/>
</dbReference>
<dbReference type="Gene3D" id="1.10.3680.10">
    <property type="entry name" value="TerB-like"/>
    <property type="match status" value="1"/>
</dbReference>
<dbReference type="RefSeq" id="WP_382201921.1">
    <property type="nucleotide sequence ID" value="NZ_JBHTBZ010000043.1"/>
</dbReference>
<evidence type="ECO:0000313" key="2">
    <source>
        <dbReference type="Proteomes" id="UP001596457"/>
    </source>
</evidence>
<proteinExistence type="predicted"/>
<dbReference type="Proteomes" id="UP001596457">
    <property type="component" value="Unassembled WGS sequence"/>
</dbReference>
<gene>
    <name evidence="1" type="ORF">ACFQU0_14305</name>
</gene>
<reference evidence="2" key="1">
    <citation type="journal article" date="2019" name="Int. J. Syst. Evol. Microbiol.">
        <title>The Global Catalogue of Microorganisms (GCM) 10K type strain sequencing project: providing services to taxonomists for standard genome sequencing and annotation.</title>
        <authorList>
            <consortium name="The Broad Institute Genomics Platform"/>
            <consortium name="The Broad Institute Genome Sequencing Center for Infectious Disease"/>
            <person name="Wu L."/>
            <person name="Ma J."/>
        </authorList>
    </citation>
    <scope>NUCLEOTIDE SEQUENCE [LARGE SCALE GENOMIC DNA]</scope>
    <source>
        <strain evidence="2">CCUG 53903</strain>
    </source>
</reference>
<dbReference type="SUPFAM" id="SSF158682">
    <property type="entry name" value="TerB-like"/>
    <property type="match status" value="1"/>
</dbReference>